<proteinExistence type="predicted"/>
<feature type="domain" description="Glycosyltransferase 61 catalytic" evidence="1">
    <location>
        <begin position="125"/>
        <end position="301"/>
    </location>
</feature>
<protein>
    <submittedName>
        <fullName evidence="2">DUF563 domain-containing protein</fullName>
    </submittedName>
</protein>
<accession>A0ABX0K1G4</accession>
<dbReference type="InterPro" id="IPR049625">
    <property type="entry name" value="Glyco_transf_61_cat"/>
</dbReference>
<name>A0ABX0K1G4_9PROT</name>
<evidence type="ECO:0000313" key="2">
    <source>
        <dbReference type="EMBL" id="NHN87564.1"/>
    </source>
</evidence>
<dbReference type="Pfam" id="PF04577">
    <property type="entry name" value="Glyco_transf_61"/>
    <property type="match status" value="1"/>
</dbReference>
<evidence type="ECO:0000259" key="1">
    <source>
        <dbReference type="Pfam" id="PF04577"/>
    </source>
</evidence>
<keyword evidence="3" id="KW-1185">Reference proteome</keyword>
<reference evidence="2 3" key="1">
    <citation type="journal article" date="2020" name="Int. J. Syst. Evol. Microbiol.">
        <title>Novel acetic acid bacteria from cider fermentations: Acetobacter conturbans sp. nov. and Acetobacter fallax sp. nov.</title>
        <authorList>
            <person name="Sombolestani A.S."/>
            <person name="Cleenwerck I."/>
            <person name="Cnockaert M."/>
            <person name="Borremans W."/>
            <person name="Wieme A.D."/>
            <person name="De Vuyst L."/>
            <person name="Vandamme P."/>
        </authorList>
    </citation>
    <scope>NUCLEOTIDE SEQUENCE [LARGE SCALE GENOMIC DNA]</scope>
    <source>
        <strain evidence="2 3">LMG 1627</strain>
    </source>
</reference>
<evidence type="ECO:0000313" key="3">
    <source>
        <dbReference type="Proteomes" id="UP000631653"/>
    </source>
</evidence>
<dbReference type="RefSeq" id="WP_173568855.1">
    <property type="nucleotide sequence ID" value="NZ_WOSY01000002.1"/>
</dbReference>
<dbReference type="EMBL" id="WOSY01000002">
    <property type="protein sequence ID" value="NHN87564.1"/>
    <property type="molecule type" value="Genomic_DNA"/>
</dbReference>
<sequence>MSDDHSLNIVDACRDKLPGFGWRMLSPEERGPRKPPRFLLGPIPEDFADTFFGDEVTPSCGLSTIEAVQFSGDRLLYRDGRHIFIFENGINDFTVNEALGQVNPVRDVVIDEEVVLLCGPGYSMYGHWIVDLMPRIGLLMAAGLDIRTLTYLLPEQLPRFAWDWLEILGIPRANVRTYHVTEDRCHIRKAIIPSNLRGYMRANSLMRDICSSFTRQVVGDRPPTRSHMLYISREHWGNATRRMVNADEIATRMETAGCKIVYPEKLSIREQVELFYDARALIGEYGSGLHSSVFAPADVPVVAFHAAEIHPAFLQSGLCDAKGQDCAYVFGALTGEHPHAFRVSTRDIDRLERFLPYLLKA</sequence>
<gene>
    <name evidence="2" type="ORF">GOB81_02815</name>
</gene>
<organism evidence="2 3">
    <name type="scientific">Acetobacter conturbans</name>
    <dbReference type="NCBI Taxonomy" id="1737472"/>
    <lineage>
        <taxon>Bacteria</taxon>
        <taxon>Pseudomonadati</taxon>
        <taxon>Pseudomonadota</taxon>
        <taxon>Alphaproteobacteria</taxon>
        <taxon>Acetobacterales</taxon>
        <taxon>Acetobacteraceae</taxon>
        <taxon>Acetobacter</taxon>
    </lineage>
</organism>
<dbReference type="Proteomes" id="UP000631653">
    <property type="component" value="Unassembled WGS sequence"/>
</dbReference>
<comment type="caution">
    <text evidence="2">The sequence shown here is derived from an EMBL/GenBank/DDBJ whole genome shotgun (WGS) entry which is preliminary data.</text>
</comment>